<dbReference type="GO" id="GO:0019877">
    <property type="term" value="P:diaminopimelate biosynthetic process"/>
    <property type="evidence" value="ECO:0007669"/>
    <property type="project" value="UniProtKB-ARBA"/>
</dbReference>
<dbReference type="GO" id="GO:0046872">
    <property type="term" value="F:metal ion binding"/>
    <property type="evidence" value="ECO:0007669"/>
    <property type="project" value="UniProtKB-KW"/>
</dbReference>
<dbReference type="InterPro" id="IPR011650">
    <property type="entry name" value="Peptidase_M20_dimer"/>
</dbReference>
<dbReference type="Pfam" id="PF07687">
    <property type="entry name" value="M20_dimer"/>
    <property type="match status" value="1"/>
</dbReference>
<dbReference type="FunFam" id="3.30.70.360:FF:000001">
    <property type="entry name" value="N-acetyldiaminopimelate deacetylase"/>
    <property type="match status" value="1"/>
</dbReference>
<organism evidence="4 5">
    <name type="scientific">Devosia elaeis</name>
    <dbReference type="NCBI Taxonomy" id="1770058"/>
    <lineage>
        <taxon>Bacteria</taxon>
        <taxon>Pseudomonadati</taxon>
        <taxon>Pseudomonadota</taxon>
        <taxon>Alphaproteobacteria</taxon>
        <taxon>Hyphomicrobiales</taxon>
        <taxon>Devosiaceae</taxon>
        <taxon>Devosia</taxon>
    </lineage>
</organism>
<feature type="binding site" evidence="2">
    <location>
        <position position="139"/>
    </location>
    <ligand>
        <name>Mn(2+)</name>
        <dbReference type="ChEBI" id="CHEBI:29035"/>
        <label>2</label>
    </ligand>
</feature>
<dbReference type="SUPFAM" id="SSF53187">
    <property type="entry name" value="Zn-dependent exopeptidases"/>
    <property type="match status" value="1"/>
</dbReference>
<feature type="binding site" evidence="2">
    <location>
        <position position="103"/>
    </location>
    <ligand>
        <name>Mn(2+)</name>
        <dbReference type="ChEBI" id="CHEBI:29035"/>
        <label>2</label>
    </ligand>
</feature>
<evidence type="ECO:0000256" key="2">
    <source>
        <dbReference type="PIRSR" id="PIRSR005962-1"/>
    </source>
</evidence>
<dbReference type="SUPFAM" id="SSF55031">
    <property type="entry name" value="Bacterial exopeptidase dimerisation domain"/>
    <property type="match status" value="1"/>
</dbReference>
<sequence>MNDRIEKLIDGVRNKVVAWRRHMHANPELSFQEHETAAFIVERLQEIGGIEILRPSGTSVVGRLKGNRPGPTIAIRADFDALPIQEATGAAYASQRPGVMHACGHDGHTAMLLGTATVLSQLREDFAGEIRLLFENGEEAPPGGAKGMIEGGAMDEVDRVIGLHLWTPLEVGQVHINPRRMMAACDIFRIEVKGVGGHVGAPHRAVDPIAIGCQIVTNLQHLVAREIDPVEAAVVGVTEFHAGQSVGVIPATAVISGGTNMFDAGVRDLIERRIGEIASGICAAHGASCDYTYTRVYDAVINDPTTAGIVTTTARDIFGSEKVEERDPIMPGEDFSAFGQVTPSCFILVGAGNRGKGITAAHHDARFDIDEDALTIGVRLSVNALLALLKHG</sequence>
<evidence type="ECO:0000313" key="4">
    <source>
        <dbReference type="EMBL" id="OAM79062.1"/>
    </source>
</evidence>
<evidence type="ECO:0000256" key="1">
    <source>
        <dbReference type="ARBA" id="ARBA00022801"/>
    </source>
</evidence>
<dbReference type="Gene3D" id="3.30.70.360">
    <property type="match status" value="1"/>
</dbReference>
<reference evidence="4 5" key="1">
    <citation type="submission" date="2016-03" db="EMBL/GenBank/DDBJ databases">
        <title>Genome sequencing of Devosia sp. S37.</title>
        <authorList>
            <person name="Mohd Nor M."/>
        </authorList>
    </citation>
    <scope>NUCLEOTIDE SEQUENCE [LARGE SCALE GENOMIC DNA]</scope>
    <source>
        <strain evidence="4 5">S37</strain>
    </source>
</reference>
<dbReference type="PIRSF" id="PIRSF005962">
    <property type="entry name" value="Pept_M20D_amidohydro"/>
    <property type="match status" value="1"/>
</dbReference>
<dbReference type="OrthoDB" id="9777385at2"/>
<gene>
    <name evidence="4" type="ORF">A3840_04395</name>
</gene>
<keyword evidence="5" id="KW-1185">Reference proteome</keyword>
<dbReference type="STRING" id="1770058.A3840_04395"/>
<feature type="binding site" evidence="2">
    <location>
        <position position="105"/>
    </location>
    <ligand>
        <name>Mn(2+)</name>
        <dbReference type="ChEBI" id="CHEBI:29035"/>
        <label>2</label>
    </ligand>
</feature>
<dbReference type="Gene3D" id="3.40.630.10">
    <property type="entry name" value="Zn peptidases"/>
    <property type="match status" value="1"/>
</dbReference>
<feature type="domain" description="Peptidase M20 dimerisation" evidence="3">
    <location>
        <begin position="188"/>
        <end position="255"/>
    </location>
</feature>
<name>A0A178I1S9_9HYPH</name>
<dbReference type="EMBL" id="LVVY01000065">
    <property type="protein sequence ID" value="OAM79062.1"/>
    <property type="molecule type" value="Genomic_DNA"/>
</dbReference>
<feature type="binding site" evidence="2">
    <location>
        <position position="164"/>
    </location>
    <ligand>
        <name>Mn(2+)</name>
        <dbReference type="ChEBI" id="CHEBI:29035"/>
        <label>2</label>
    </ligand>
</feature>
<dbReference type="Pfam" id="PF01546">
    <property type="entry name" value="Peptidase_M20"/>
    <property type="match status" value="1"/>
</dbReference>
<accession>A0A178I1S9</accession>
<dbReference type="InterPro" id="IPR036264">
    <property type="entry name" value="Bact_exopeptidase_dim_dom"/>
</dbReference>
<dbReference type="InterPro" id="IPR017439">
    <property type="entry name" value="Amidohydrolase"/>
</dbReference>
<dbReference type="PANTHER" id="PTHR11014:SF63">
    <property type="entry name" value="METALLOPEPTIDASE, PUTATIVE (AFU_ORTHOLOGUE AFUA_6G09600)-RELATED"/>
    <property type="match status" value="1"/>
</dbReference>
<feature type="binding site" evidence="2">
    <location>
        <position position="363"/>
    </location>
    <ligand>
        <name>Mn(2+)</name>
        <dbReference type="ChEBI" id="CHEBI:29035"/>
        <label>2</label>
    </ligand>
</feature>
<dbReference type="InterPro" id="IPR002933">
    <property type="entry name" value="Peptidase_M20"/>
</dbReference>
<comment type="cofactor">
    <cofactor evidence="2">
        <name>Mn(2+)</name>
        <dbReference type="ChEBI" id="CHEBI:29035"/>
    </cofactor>
    <text evidence="2">The Mn(2+) ion enhances activity.</text>
</comment>
<keyword evidence="2" id="KW-0479">Metal-binding</keyword>
<keyword evidence="1 4" id="KW-0378">Hydrolase</keyword>
<evidence type="ECO:0000259" key="3">
    <source>
        <dbReference type="Pfam" id="PF07687"/>
    </source>
</evidence>
<comment type="caution">
    <text evidence="4">The sequence shown here is derived from an EMBL/GenBank/DDBJ whole genome shotgun (WGS) entry which is preliminary data.</text>
</comment>
<dbReference type="AlphaFoldDB" id="A0A178I1S9"/>
<dbReference type="Proteomes" id="UP000078389">
    <property type="component" value="Unassembled WGS sequence"/>
</dbReference>
<evidence type="ECO:0000313" key="5">
    <source>
        <dbReference type="Proteomes" id="UP000078389"/>
    </source>
</evidence>
<proteinExistence type="predicted"/>
<dbReference type="GO" id="GO:0050118">
    <property type="term" value="F:N-acetyldiaminopimelate deacetylase activity"/>
    <property type="evidence" value="ECO:0007669"/>
    <property type="project" value="UniProtKB-ARBA"/>
</dbReference>
<dbReference type="RefSeq" id="WP_067452465.1">
    <property type="nucleotide sequence ID" value="NZ_LVVY01000065.1"/>
</dbReference>
<keyword evidence="2" id="KW-0464">Manganese</keyword>
<protein>
    <submittedName>
        <fullName evidence="4">N-acyl-L-amino acid amidohydrolase</fullName>
    </submittedName>
</protein>
<dbReference type="PANTHER" id="PTHR11014">
    <property type="entry name" value="PEPTIDASE M20 FAMILY MEMBER"/>
    <property type="match status" value="1"/>
</dbReference>
<dbReference type="NCBIfam" id="TIGR01891">
    <property type="entry name" value="amidohydrolases"/>
    <property type="match status" value="1"/>
</dbReference>